<dbReference type="Pfam" id="PF00078">
    <property type="entry name" value="RVT_1"/>
    <property type="match status" value="2"/>
</dbReference>
<comment type="caution">
    <text evidence="4">The sequence shown here is derived from an EMBL/GenBank/DDBJ whole genome shotgun (WGS) entry which is preliminary data.</text>
</comment>
<protein>
    <submittedName>
        <fullName evidence="4">Group II intron reverse transcriptase/maturase</fullName>
        <ecNumber evidence="4">2.7.7.49</ecNumber>
    </submittedName>
</protein>
<feature type="domain" description="Reverse transcriptase" evidence="3">
    <location>
        <begin position="70"/>
        <end position="369"/>
    </location>
</feature>
<keyword evidence="4" id="KW-0695">RNA-directed DNA polymerase</keyword>
<gene>
    <name evidence="4" type="primary">ltrA</name>
    <name evidence="4" type="ORF">F9L08_26400</name>
</gene>
<dbReference type="InterPro" id="IPR049030">
    <property type="entry name" value="AI2M-like_HNH"/>
</dbReference>
<evidence type="ECO:0000259" key="3">
    <source>
        <dbReference type="PROSITE" id="PS50878"/>
    </source>
</evidence>
<organism evidence="4 5">
    <name type="scientific">Brucella tritici</name>
    <dbReference type="NCBI Taxonomy" id="94626"/>
    <lineage>
        <taxon>Bacteria</taxon>
        <taxon>Pseudomonadati</taxon>
        <taxon>Pseudomonadota</taxon>
        <taxon>Alphaproteobacteria</taxon>
        <taxon>Hyphomicrobiales</taxon>
        <taxon>Brucellaceae</taxon>
        <taxon>Brucella/Ochrobactrum group</taxon>
        <taxon>Brucella</taxon>
    </lineage>
</organism>
<evidence type="ECO:0000313" key="4">
    <source>
        <dbReference type="EMBL" id="KAB2676526.1"/>
    </source>
</evidence>
<dbReference type="GO" id="GO:0003964">
    <property type="term" value="F:RNA-directed DNA polymerase activity"/>
    <property type="evidence" value="ECO:0007669"/>
    <property type="project" value="UniProtKB-KW"/>
</dbReference>
<dbReference type="InterPro" id="IPR030931">
    <property type="entry name" value="Group_II_RT_mat"/>
</dbReference>
<feature type="compositionally biased region" description="Basic and acidic residues" evidence="2">
    <location>
        <begin position="608"/>
        <end position="622"/>
    </location>
</feature>
<keyword evidence="4" id="KW-0548">Nucleotidyltransferase</keyword>
<accession>A0A6L3Y3Y9</accession>
<dbReference type="InterPro" id="IPR000477">
    <property type="entry name" value="RT_dom"/>
</dbReference>
<dbReference type="InterPro" id="IPR051083">
    <property type="entry name" value="GrpII_Intron_Splice-Mob/Def"/>
</dbReference>
<dbReference type="NCBIfam" id="TIGR04416">
    <property type="entry name" value="group_II_RT_mat"/>
    <property type="match status" value="1"/>
</dbReference>
<proteinExistence type="inferred from homology"/>
<dbReference type="Proteomes" id="UP000481643">
    <property type="component" value="Unassembled WGS sequence"/>
</dbReference>
<dbReference type="Pfam" id="PF21368">
    <property type="entry name" value="AI2M-like_HNH"/>
    <property type="match status" value="1"/>
</dbReference>
<dbReference type="GO" id="GO:0006397">
    <property type="term" value="P:mRNA processing"/>
    <property type="evidence" value="ECO:0007669"/>
    <property type="project" value="InterPro"/>
</dbReference>
<dbReference type="PROSITE" id="PS50878">
    <property type="entry name" value="RT_POL"/>
    <property type="match status" value="1"/>
</dbReference>
<dbReference type="Pfam" id="PF01348">
    <property type="entry name" value="Intron_maturas2"/>
    <property type="match status" value="1"/>
</dbReference>
<dbReference type="EMBL" id="WBVX01000046">
    <property type="protein sequence ID" value="KAB2676526.1"/>
    <property type="molecule type" value="Genomic_DNA"/>
</dbReference>
<dbReference type="EC" id="2.7.7.49" evidence="4"/>
<dbReference type="AlphaFoldDB" id="A0A6L3Y3Y9"/>
<keyword evidence="4" id="KW-0808">Transferase</keyword>
<feature type="region of interest" description="Disordered" evidence="2">
    <location>
        <begin position="603"/>
        <end position="638"/>
    </location>
</feature>
<evidence type="ECO:0000313" key="5">
    <source>
        <dbReference type="Proteomes" id="UP000481643"/>
    </source>
</evidence>
<reference evidence="4 5" key="1">
    <citation type="submission" date="2019-09" db="EMBL/GenBank/DDBJ databases">
        <title>Taxonomic organization of the family Brucellaceae based on a phylogenomic approach.</title>
        <authorList>
            <person name="Leclercq S."/>
            <person name="Cloeckaert A."/>
            <person name="Zygmunt M.S."/>
        </authorList>
    </citation>
    <scope>NUCLEOTIDE SEQUENCE [LARGE SCALE GENOMIC DNA]</scope>
    <source>
        <strain evidence="4 5">WS1830</strain>
    </source>
</reference>
<dbReference type="PANTHER" id="PTHR34047:SF8">
    <property type="entry name" value="PROTEIN YKFC"/>
    <property type="match status" value="1"/>
</dbReference>
<comment type="similarity">
    <text evidence="1">Belongs to the bacterial reverse transcriptase family.</text>
</comment>
<dbReference type="PANTHER" id="PTHR34047">
    <property type="entry name" value="NUCLEAR INTRON MATURASE 1, MITOCHONDRIAL-RELATED"/>
    <property type="match status" value="1"/>
</dbReference>
<dbReference type="SUPFAM" id="SSF56672">
    <property type="entry name" value="DNA/RNA polymerases"/>
    <property type="match status" value="1"/>
</dbReference>
<dbReference type="CDD" id="cd01651">
    <property type="entry name" value="RT_G2_intron"/>
    <property type="match status" value="1"/>
</dbReference>
<evidence type="ECO:0000256" key="1">
    <source>
        <dbReference type="ARBA" id="ARBA00034120"/>
    </source>
</evidence>
<dbReference type="InterPro" id="IPR024937">
    <property type="entry name" value="Domain_X"/>
</dbReference>
<name>A0A6L3Y3Y9_9HYPH</name>
<sequence length="638" mass="73255">MLPDTIKRAVGSLPIIVRSGRRVNGLFRLMKAPLLWEQAYHKIAQNKGAMTPGIDGQTFDGFTSEKIRSIIERLANGTYRPQPVRRVYIPKANGKKRPLGVPTTEDRLVQEVVRILLEQIYEPLFSQHSHGFRPNRSCHTALENIRAVWTGVKWLVDVDVVGYFDNIDHDILIGLLEKRIHDNRFIGLIRGMLKAGYMEDWVYHRTYSGTPQGGIVSPILANIYLHELDEYMESKITAYHRGGKRVPSVEGRRIMNRLTRLRKQVDQLRLDRGEDDAEIKSKLEEIGRLKAERLTVPATNAFDPNYKRLRYCRYADDFLIGIIGSKDDARQIMEEVRTFLSRNLKLSVSDEKSGIRKASDGARFLGYDVRTSTNRNPHKATFYGRPALRRGLADRLKLNVPREKVVRFVNGKGWGDYDAFRPRHRPALTLASDVEIVMAYNAEWRGFANYYALADDVKRKLNKGGYFALMSCVKTIAAKHKTSAREIFSKMRRGQDFFVRFQVGEAPREIKIWQLKDLKCEPRKWGDIDRPQSSKFVFSRTEMVERLNAQKCARCGRTDLPCEIHHVRKIAEMERAGLARYMPAARLRKRIVLCQPCHRSVHAGGQVDQRRDGTRSRGEPDALKGASPVRRGAEPRPH</sequence>
<evidence type="ECO:0000256" key="2">
    <source>
        <dbReference type="SAM" id="MobiDB-lite"/>
    </source>
</evidence>
<dbReference type="InterPro" id="IPR043502">
    <property type="entry name" value="DNA/RNA_pol_sf"/>
</dbReference>